<accession>A0A3B5QP76</accession>
<reference evidence="10" key="1">
    <citation type="submission" date="2012-01" db="EMBL/GenBank/DDBJ databases">
        <authorList>
            <person name="Walter R."/>
            <person name="Schartl M."/>
            <person name="Warren W."/>
        </authorList>
    </citation>
    <scope>NUCLEOTIDE SEQUENCE [LARGE SCALE GENOMIC DNA]</scope>
    <source>
        <strain evidence="10">JP 163 A</strain>
    </source>
</reference>
<sequence length="1060" mass="117053">MAEAGRIVRVSGLPTDLEDDRLKDKLLIHFLRARNGGGEIDHVTIVKPTPLSALITFEDSAVAQRIAQQSRHILEIDGKKYELNASESPESLDPDQVVLSLTATVDYSRLPGGIKALKNLHKSHQDVQIKSIATEMCCTLFGSYCKVQAALAELLGPGFSESKESGPNASSRTWSFQTSQKPQVSEDQSREPTRQEEHREVEDDADVSTKGENFTSSRNRALGGDDWETANHTDSAAQHSPTAFIEESSLIVDADMFQYLEKHCKKEYQQILSQFGVEVVNETNQGLTTLFLQIAGTTALEEGQESMKLAKQAISRLYQENEAKICRDQLPKTIVRPRGGLQRALENVSARYPKLLLNEDEQNIYFIGSNKDVADARYSLLMGQEEVRNKKEGVASLLNFPSYNSGSSPFHADEERLPQTTPPTEGQLNERIDRLQISEEDEQRIDGARRYKLAARFKDSGLSGLGSFSFRPNSSPSRQAYQEPILGHDVLSGTTQISGEGVSRAAAQNTGGNILFKTAHTSSPSLFSPIKTSLTTDMIDTRPKDLAAPFASIPYSLPKSSALLPSGSGSTLKRASSFSGTPQQKAQILGQKSQDDSSKPSVGVRERSSSFSSQTVRNKQEVHHEEISVSQVIWQYIKEAYRTRVEDLTSDLQMKESSSDGNQNLTVILRGADSSKVTLCRERLQKLVDLVSGDFSVQELRMSELGVSSTKDETLQACCSEVRSRFKKVVIHTMKKNLYLVGPLELCSQVAATLREVFSKEPEQHDFSDQFLLLNATQSRKQAPDSTYQLLVSPQAGIVEKNSESQQWKTTYGRDFGEKGLVNGSNSQSSQKKEKVFKEKQDGNTVGKNPMNGDKEITLQANQPDATEHTPAETQSTSEKSRSGLNEQTCYCGKDKTTLVRTKCGVTLCPECLEMLHWRYCKVCSQAEQTSQGICGEMKKSKLSMSFPGQHKDGVIKITYRIPNGIQGEGHPSPGKPFKGAVFEAYLPDNENAKKLLPRLEKAFRGGLTFTVADKGTEAKVVWDCIPHKTSLYGGKSEKGYPDPTYLTRLSTILTSKGIA</sequence>
<dbReference type="GO" id="GO:0046872">
    <property type="term" value="F:metal ion binding"/>
    <property type="evidence" value="ECO:0007669"/>
    <property type="project" value="UniProtKB-KW"/>
</dbReference>
<feature type="compositionally biased region" description="Basic and acidic residues" evidence="7">
    <location>
        <begin position="187"/>
        <end position="201"/>
    </location>
</feature>
<dbReference type="Pfam" id="PF07292">
    <property type="entry name" value="NID"/>
    <property type="match status" value="1"/>
</dbReference>
<evidence type="ECO:0000259" key="8">
    <source>
        <dbReference type="PROSITE" id="PS50102"/>
    </source>
</evidence>
<protein>
    <recommendedName>
        <fullName evidence="3">RING-type E3 ubiquitin transferase</fullName>
        <ecNumber evidence="3">2.3.2.27</ecNumber>
    </recommendedName>
</protein>
<dbReference type="GO" id="GO:0061630">
    <property type="term" value="F:ubiquitin protein ligase activity"/>
    <property type="evidence" value="ECO:0007669"/>
    <property type="project" value="UniProtKB-EC"/>
</dbReference>
<dbReference type="InterPro" id="IPR039396">
    <property type="entry name" value="Deltex_C"/>
</dbReference>
<dbReference type="GO" id="GO:0003723">
    <property type="term" value="F:RNA binding"/>
    <property type="evidence" value="ECO:0007669"/>
    <property type="project" value="UniProtKB-UniRule"/>
</dbReference>
<dbReference type="InterPro" id="IPR000504">
    <property type="entry name" value="RRM_dom"/>
</dbReference>
<feature type="region of interest" description="Disordered" evidence="7">
    <location>
        <begin position="160"/>
        <end position="240"/>
    </location>
</feature>
<dbReference type="UniPathway" id="UPA00143"/>
<dbReference type="KEGG" id="xma:111611658"/>
<reference evidence="9" key="3">
    <citation type="submission" date="2025-08" db="UniProtKB">
        <authorList>
            <consortium name="Ensembl"/>
        </authorList>
    </citation>
    <scope>IDENTIFICATION</scope>
    <source>
        <strain evidence="9">JP 163 A</strain>
    </source>
</reference>
<evidence type="ECO:0000256" key="2">
    <source>
        <dbReference type="ARBA" id="ARBA00004906"/>
    </source>
</evidence>
<dbReference type="PANTHER" id="PTHR12622">
    <property type="entry name" value="DELTEX-RELATED"/>
    <property type="match status" value="1"/>
</dbReference>
<feature type="compositionally biased region" description="Basic and acidic residues" evidence="7">
    <location>
        <begin position="831"/>
        <end position="842"/>
    </location>
</feature>
<dbReference type="OrthoDB" id="527344at2759"/>
<dbReference type="RefSeq" id="XP_023204994.1">
    <property type="nucleotide sequence ID" value="XM_023349226.1"/>
</dbReference>
<dbReference type="OMA" id="QRTKCGA"/>
<keyword evidence="6" id="KW-0694">RNA-binding</keyword>
<dbReference type="GO" id="GO:0016567">
    <property type="term" value="P:protein ubiquitination"/>
    <property type="evidence" value="ECO:0007669"/>
    <property type="project" value="UniProtKB-UniPathway"/>
</dbReference>
<feature type="region of interest" description="Disordered" evidence="7">
    <location>
        <begin position="405"/>
        <end position="426"/>
    </location>
</feature>
<dbReference type="InterPro" id="IPR039399">
    <property type="entry name" value="Deltex_C_sf"/>
</dbReference>
<dbReference type="PROSITE" id="PS50102">
    <property type="entry name" value="RRM"/>
    <property type="match status" value="1"/>
</dbReference>
<feature type="compositionally biased region" description="Polar residues" evidence="7">
    <location>
        <begin position="872"/>
        <end position="881"/>
    </location>
</feature>
<evidence type="ECO:0000256" key="5">
    <source>
        <dbReference type="ARBA" id="ARBA00022723"/>
    </source>
</evidence>
<dbReference type="GO" id="GO:0007219">
    <property type="term" value="P:Notch signaling pathway"/>
    <property type="evidence" value="ECO:0007669"/>
    <property type="project" value="InterPro"/>
</dbReference>
<dbReference type="Pfam" id="PF18102">
    <property type="entry name" value="DTC"/>
    <property type="match status" value="1"/>
</dbReference>
<evidence type="ECO:0000256" key="1">
    <source>
        <dbReference type="ARBA" id="ARBA00000900"/>
    </source>
</evidence>
<evidence type="ECO:0000256" key="4">
    <source>
        <dbReference type="ARBA" id="ARBA00022679"/>
    </source>
</evidence>
<comment type="catalytic activity">
    <reaction evidence="1">
        <text>S-ubiquitinyl-[E2 ubiquitin-conjugating enzyme]-L-cysteine + [acceptor protein]-L-lysine = [E2 ubiquitin-conjugating enzyme]-L-cysteine + N(6)-ubiquitinyl-[acceptor protein]-L-lysine.</text>
        <dbReference type="EC" id="2.3.2.27"/>
    </reaction>
</comment>
<dbReference type="InterPro" id="IPR039398">
    <property type="entry name" value="Deltex_fam"/>
</dbReference>
<keyword evidence="4" id="KW-0808">Transferase</keyword>
<feature type="region of interest" description="Disordered" evidence="7">
    <location>
        <begin position="819"/>
        <end position="881"/>
    </location>
</feature>
<dbReference type="EC" id="2.3.2.27" evidence="3"/>
<dbReference type="Gene3D" id="3.30.390.130">
    <property type="match status" value="1"/>
</dbReference>
<feature type="compositionally biased region" description="Basic and acidic residues" evidence="7">
    <location>
        <begin position="593"/>
        <end position="608"/>
    </location>
</feature>
<dbReference type="Proteomes" id="UP000002852">
    <property type="component" value="Unassembled WGS sequence"/>
</dbReference>
<keyword evidence="5" id="KW-0479">Metal-binding</keyword>
<dbReference type="Gene3D" id="3.30.70.330">
    <property type="match status" value="1"/>
</dbReference>
<keyword evidence="10" id="KW-1185">Reference proteome</keyword>
<evidence type="ECO:0000256" key="3">
    <source>
        <dbReference type="ARBA" id="ARBA00012483"/>
    </source>
</evidence>
<evidence type="ECO:0000313" key="10">
    <source>
        <dbReference type="Proteomes" id="UP000002852"/>
    </source>
</evidence>
<dbReference type="InterPro" id="IPR012677">
    <property type="entry name" value="Nucleotide-bd_a/b_plait_sf"/>
</dbReference>
<feature type="compositionally biased region" description="Polar residues" evidence="7">
    <location>
        <begin position="230"/>
        <end position="240"/>
    </location>
</feature>
<proteinExistence type="predicted"/>
<name>A0A3B5QP76_XIPMA</name>
<dbReference type="GeneTree" id="ENSGT00940000154578"/>
<reference evidence="10" key="2">
    <citation type="journal article" date="2013" name="Nat. Genet.">
        <title>The genome of the platyfish, Xiphophorus maculatus, provides insights into evolutionary adaptation and several complex traits.</title>
        <authorList>
            <person name="Schartl M."/>
            <person name="Walter R.B."/>
            <person name="Shen Y."/>
            <person name="Garcia T."/>
            <person name="Catchen J."/>
            <person name="Amores A."/>
            <person name="Braasch I."/>
            <person name="Chalopin D."/>
            <person name="Volff J.N."/>
            <person name="Lesch K.P."/>
            <person name="Bisazza A."/>
            <person name="Minx P."/>
            <person name="Hillier L."/>
            <person name="Wilson R.K."/>
            <person name="Fuerstenberg S."/>
            <person name="Boore J."/>
            <person name="Searle S."/>
            <person name="Postlethwait J.H."/>
            <person name="Warren W.C."/>
        </authorList>
    </citation>
    <scope>NUCLEOTIDE SEQUENCE [LARGE SCALE GENOMIC DNA]</scope>
    <source>
        <strain evidence="10">JP 163 A</strain>
    </source>
</reference>
<feature type="compositionally biased region" description="Polar residues" evidence="7">
    <location>
        <begin position="165"/>
        <end position="186"/>
    </location>
</feature>
<comment type="pathway">
    <text evidence="2">Protein modification; protein ubiquitination.</text>
</comment>
<dbReference type="InParanoid" id="A0A3B5QP76"/>
<evidence type="ECO:0000256" key="7">
    <source>
        <dbReference type="SAM" id="MobiDB-lite"/>
    </source>
</evidence>
<organism evidence="9 10">
    <name type="scientific">Xiphophorus maculatus</name>
    <name type="common">Southern platyfish</name>
    <name type="synonym">Platypoecilus maculatus</name>
    <dbReference type="NCBI Taxonomy" id="8083"/>
    <lineage>
        <taxon>Eukaryota</taxon>
        <taxon>Metazoa</taxon>
        <taxon>Chordata</taxon>
        <taxon>Craniata</taxon>
        <taxon>Vertebrata</taxon>
        <taxon>Euteleostomi</taxon>
        <taxon>Actinopterygii</taxon>
        <taxon>Neopterygii</taxon>
        <taxon>Teleostei</taxon>
        <taxon>Neoteleostei</taxon>
        <taxon>Acanthomorphata</taxon>
        <taxon>Ovalentaria</taxon>
        <taxon>Atherinomorphae</taxon>
        <taxon>Cyprinodontiformes</taxon>
        <taxon>Poeciliidae</taxon>
        <taxon>Poeciliinae</taxon>
        <taxon>Xiphophorus</taxon>
    </lineage>
</organism>
<reference evidence="9" key="4">
    <citation type="submission" date="2025-09" db="UniProtKB">
        <authorList>
            <consortium name="Ensembl"/>
        </authorList>
    </citation>
    <scope>IDENTIFICATION</scope>
    <source>
        <strain evidence="9">JP 163 A</strain>
    </source>
</reference>
<feature type="compositionally biased region" description="Polar residues" evidence="7">
    <location>
        <begin position="567"/>
        <end position="592"/>
    </location>
</feature>
<dbReference type="GeneID" id="111611658"/>
<feature type="compositionally biased region" description="Polar residues" evidence="7">
    <location>
        <begin position="210"/>
        <end position="219"/>
    </location>
</feature>
<dbReference type="InterPro" id="IPR009909">
    <property type="entry name" value="Nmi/IFP35_dom"/>
</dbReference>
<dbReference type="Ensembl" id="ENSXMAT00000022799.1">
    <property type="protein sequence ID" value="ENSXMAP00000033239.1"/>
    <property type="gene ID" value="ENSXMAG00000025339.1"/>
</dbReference>
<feature type="region of interest" description="Disordered" evidence="7">
    <location>
        <begin position="564"/>
        <end position="622"/>
    </location>
</feature>
<dbReference type="AlphaFoldDB" id="A0A3B5QP76"/>
<feature type="domain" description="RRM" evidence="8">
    <location>
        <begin position="6"/>
        <end position="88"/>
    </location>
</feature>
<evidence type="ECO:0000313" key="9">
    <source>
        <dbReference type="Ensembl" id="ENSXMAP00000033239.1"/>
    </source>
</evidence>
<evidence type="ECO:0000256" key="6">
    <source>
        <dbReference type="PROSITE-ProRule" id="PRU00176"/>
    </source>
</evidence>